<organism evidence="2 3">
    <name type="scientific">Clytia hemisphaerica</name>
    <dbReference type="NCBI Taxonomy" id="252671"/>
    <lineage>
        <taxon>Eukaryota</taxon>
        <taxon>Metazoa</taxon>
        <taxon>Cnidaria</taxon>
        <taxon>Hydrozoa</taxon>
        <taxon>Hydroidolina</taxon>
        <taxon>Leptothecata</taxon>
        <taxon>Obeliida</taxon>
        <taxon>Clytiidae</taxon>
        <taxon>Clytia</taxon>
    </lineage>
</organism>
<keyword evidence="3" id="KW-1185">Reference proteome</keyword>
<reference evidence="2" key="1">
    <citation type="submission" date="2021-01" db="UniProtKB">
        <authorList>
            <consortium name="EnsemblMetazoa"/>
        </authorList>
    </citation>
    <scope>IDENTIFICATION</scope>
</reference>
<dbReference type="AlphaFoldDB" id="A0A7M5X1Z3"/>
<feature type="signal peptide" evidence="1">
    <location>
        <begin position="1"/>
        <end position="20"/>
    </location>
</feature>
<evidence type="ECO:0000313" key="2">
    <source>
        <dbReference type="EnsemblMetazoa" id="CLYHEMP016508.1"/>
    </source>
</evidence>
<dbReference type="GeneID" id="136808706"/>
<evidence type="ECO:0000313" key="3">
    <source>
        <dbReference type="Proteomes" id="UP000594262"/>
    </source>
</evidence>
<protein>
    <recommendedName>
        <fullName evidence="4">Secreted protein</fullName>
    </recommendedName>
</protein>
<proteinExistence type="predicted"/>
<sequence>MRLMLVVVLFVGMFFQSSQAAPLLPIPPETVGVLVEKGIATYKELIVNLQSGVKNLMIVEELTNVAKYVTNLNVELGKQQKEALKVILEVHQESEKALDSAKLVVDKLKNLCDDMIFILEDGSTDEDIKFAIKTFVEEGMNI</sequence>
<keyword evidence="1" id="KW-0732">Signal</keyword>
<dbReference type="Proteomes" id="UP000594262">
    <property type="component" value="Unplaced"/>
</dbReference>
<dbReference type="EnsemblMetazoa" id="CLYHEMT016508.1">
    <property type="protein sequence ID" value="CLYHEMP016508.1"/>
    <property type="gene ID" value="CLYHEMG016508"/>
</dbReference>
<evidence type="ECO:0008006" key="4">
    <source>
        <dbReference type="Google" id="ProtNLM"/>
    </source>
</evidence>
<name>A0A7M5X1Z3_9CNID</name>
<evidence type="ECO:0000256" key="1">
    <source>
        <dbReference type="SAM" id="SignalP"/>
    </source>
</evidence>
<feature type="chain" id="PRO_5029743042" description="Secreted protein" evidence="1">
    <location>
        <begin position="21"/>
        <end position="142"/>
    </location>
</feature>
<accession>A0A7M5X1Z3</accession>
<dbReference type="RefSeq" id="XP_066921349.1">
    <property type="nucleotide sequence ID" value="XM_067065248.1"/>
</dbReference>